<proteinExistence type="predicted"/>
<name>A0ABS9IIQ3_9FLAO</name>
<sequence length="182" mass="20800">MKTKPVAILYTFIITCFFAQFSLAQHDKRVDNTFELDIINYSDQPDGNLEHYHLLKVKNNSANSQTFKLSSYAISCDDNYNNIIENKNGKVENAGNGNSNKKNSNDLSIDFYTKNSNTKFEEITLSSNEVIEFYVKTTRQINAEVNNWNCNKIVTSISRANQNIKKYVVIRSYNPDPTISGE</sequence>
<dbReference type="RefSeq" id="WP_237231318.1">
    <property type="nucleotide sequence ID" value="NZ_JAKKDV010000003.1"/>
</dbReference>
<keyword evidence="1" id="KW-0732">Signal</keyword>
<accession>A0ABS9IIQ3</accession>
<gene>
    <name evidence="2" type="ORF">L3X39_08295</name>
</gene>
<comment type="caution">
    <text evidence="2">The sequence shown here is derived from an EMBL/GenBank/DDBJ whole genome shotgun (WGS) entry which is preliminary data.</text>
</comment>
<evidence type="ECO:0000313" key="2">
    <source>
        <dbReference type="EMBL" id="MCF7560636.1"/>
    </source>
</evidence>
<evidence type="ECO:0000313" key="3">
    <source>
        <dbReference type="Proteomes" id="UP001200022"/>
    </source>
</evidence>
<evidence type="ECO:0000256" key="1">
    <source>
        <dbReference type="SAM" id="SignalP"/>
    </source>
</evidence>
<dbReference type="EMBL" id="JAKKDV010000003">
    <property type="protein sequence ID" value="MCF7560636.1"/>
    <property type="molecule type" value="Genomic_DNA"/>
</dbReference>
<protein>
    <recommendedName>
        <fullName evidence="4">Lamin Tail Domain</fullName>
    </recommendedName>
</protein>
<feature type="chain" id="PRO_5046745790" description="Lamin Tail Domain" evidence="1">
    <location>
        <begin position="25"/>
        <end position="182"/>
    </location>
</feature>
<reference evidence="2 3" key="1">
    <citation type="submission" date="2022-01" db="EMBL/GenBank/DDBJ databases">
        <title>Draft genome sequence of Sabulilitoribacter multivorans KCTC 32326.</title>
        <authorList>
            <person name="Oh J.-S."/>
        </authorList>
    </citation>
    <scope>NUCLEOTIDE SEQUENCE [LARGE SCALE GENOMIC DNA]</scope>
    <source>
        <strain evidence="2 3">M-M16</strain>
    </source>
</reference>
<feature type="signal peptide" evidence="1">
    <location>
        <begin position="1"/>
        <end position="24"/>
    </location>
</feature>
<organism evidence="2 3">
    <name type="scientific">Flaviramulus multivorans</name>
    <dbReference type="NCBI Taxonomy" id="1304750"/>
    <lineage>
        <taxon>Bacteria</taxon>
        <taxon>Pseudomonadati</taxon>
        <taxon>Bacteroidota</taxon>
        <taxon>Flavobacteriia</taxon>
        <taxon>Flavobacteriales</taxon>
        <taxon>Flavobacteriaceae</taxon>
        <taxon>Flaviramulus</taxon>
    </lineage>
</organism>
<evidence type="ECO:0008006" key="4">
    <source>
        <dbReference type="Google" id="ProtNLM"/>
    </source>
</evidence>
<dbReference type="Proteomes" id="UP001200022">
    <property type="component" value="Unassembled WGS sequence"/>
</dbReference>
<keyword evidence="3" id="KW-1185">Reference proteome</keyword>